<accession>A0A316UQH0</accession>
<dbReference type="GeneID" id="37028104"/>
<dbReference type="Proteomes" id="UP000245884">
    <property type="component" value="Unassembled WGS sequence"/>
</dbReference>
<organism evidence="1 2">
    <name type="scientific">Jaminaea rosea</name>
    <dbReference type="NCBI Taxonomy" id="1569628"/>
    <lineage>
        <taxon>Eukaryota</taxon>
        <taxon>Fungi</taxon>
        <taxon>Dikarya</taxon>
        <taxon>Basidiomycota</taxon>
        <taxon>Ustilaginomycotina</taxon>
        <taxon>Exobasidiomycetes</taxon>
        <taxon>Microstromatales</taxon>
        <taxon>Microstromatales incertae sedis</taxon>
        <taxon>Jaminaea</taxon>
    </lineage>
</organism>
<dbReference type="AlphaFoldDB" id="A0A316UQH0"/>
<keyword evidence="2" id="KW-1185">Reference proteome</keyword>
<dbReference type="EMBL" id="KZ819668">
    <property type="protein sequence ID" value="PWN27536.1"/>
    <property type="molecule type" value="Genomic_DNA"/>
</dbReference>
<name>A0A316UQH0_9BASI</name>
<reference evidence="1 2" key="1">
    <citation type="journal article" date="2018" name="Mol. Biol. Evol.">
        <title>Broad Genomic Sampling Reveals a Smut Pathogenic Ancestry of the Fungal Clade Ustilaginomycotina.</title>
        <authorList>
            <person name="Kijpornyongpan T."/>
            <person name="Mondo S.J."/>
            <person name="Barry K."/>
            <person name="Sandor L."/>
            <person name="Lee J."/>
            <person name="Lipzen A."/>
            <person name="Pangilinan J."/>
            <person name="LaButti K."/>
            <person name="Hainaut M."/>
            <person name="Henrissat B."/>
            <person name="Grigoriev I.V."/>
            <person name="Spatafora J.W."/>
            <person name="Aime M.C."/>
        </authorList>
    </citation>
    <scope>NUCLEOTIDE SEQUENCE [LARGE SCALE GENOMIC DNA]</scope>
    <source>
        <strain evidence="1 2">MCA 5214</strain>
    </source>
</reference>
<proteinExistence type="predicted"/>
<sequence length="80" mass="8596">MALKTSILFAQGFTASTASLATVRAAPHLGRAALSSLVPFPCQGICFVHRDEAAMRRCATHTRTHQTHSLAQVLALNEVH</sequence>
<evidence type="ECO:0000313" key="2">
    <source>
        <dbReference type="Proteomes" id="UP000245884"/>
    </source>
</evidence>
<dbReference type="RefSeq" id="XP_025362148.1">
    <property type="nucleotide sequence ID" value="XM_025506281.1"/>
</dbReference>
<gene>
    <name evidence="1" type="ORF">BDZ90DRAFT_232511</name>
</gene>
<protein>
    <submittedName>
        <fullName evidence="1">Uncharacterized protein</fullName>
    </submittedName>
</protein>
<evidence type="ECO:0000313" key="1">
    <source>
        <dbReference type="EMBL" id="PWN27536.1"/>
    </source>
</evidence>